<dbReference type="AlphaFoldDB" id="A0A6N8EJX0"/>
<dbReference type="Proteomes" id="UP000434044">
    <property type="component" value="Unassembled WGS sequence"/>
</dbReference>
<keyword evidence="2" id="KW-1185">Reference proteome</keyword>
<reference evidence="1 2" key="1">
    <citation type="submission" date="2019-11" db="EMBL/GenBank/DDBJ databases">
        <title>Whole-genome sequence of the anaerobic purple sulfur bacterium Allochromatium palmeri DSM 15591.</title>
        <authorList>
            <person name="Kyndt J.A."/>
            <person name="Meyer T.E."/>
        </authorList>
    </citation>
    <scope>NUCLEOTIDE SEQUENCE [LARGE SCALE GENOMIC DNA]</scope>
    <source>
        <strain evidence="1 2">DSM 15591</strain>
    </source>
</reference>
<gene>
    <name evidence="1" type="ORF">GJ668_16260</name>
</gene>
<proteinExistence type="predicted"/>
<comment type="caution">
    <text evidence="1">The sequence shown here is derived from an EMBL/GenBank/DDBJ whole genome shotgun (WGS) entry which is preliminary data.</text>
</comment>
<evidence type="ECO:0000313" key="1">
    <source>
        <dbReference type="EMBL" id="MTW22624.1"/>
    </source>
</evidence>
<evidence type="ECO:0000313" key="2">
    <source>
        <dbReference type="Proteomes" id="UP000434044"/>
    </source>
</evidence>
<dbReference type="RefSeq" id="WP_155451185.1">
    <property type="nucleotide sequence ID" value="NZ_WNKT01000046.1"/>
</dbReference>
<sequence>MNSRALSNSELEFVLKHYSSMTAKSIAEHLTAERGEDSPIISEGQIYSAVKRTRKTLQMHLVELEKIQEMTDEDEADMAELRAALAQLEPHRKAVQRRAQMRSLAQYALG</sequence>
<name>A0A6N8EJX0_9GAMM</name>
<accession>A0A6N8EJX0</accession>
<organism evidence="1 2">
    <name type="scientific">Allochromatium palmeri</name>
    <dbReference type="NCBI Taxonomy" id="231048"/>
    <lineage>
        <taxon>Bacteria</taxon>
        <taxon>Pseudomonadati</taxon>
        <taxon>Pseudomonadota</taxon>
        <taxon>Gammaproteobacteria</taxon>
        <taxon>Chromatiales</taxon>
        <taxon>Chromatiaceae</taxon>
        <taxon>Allochromatium</taxon>
    </lineage>
</organism>
<dbReference type="EMBL" id="WNKT01000046">
    <property type="protein sequence ID" value="MTW22624.1"/>
    <property type="molecule type" value="Genomic_DNA"/>
</dbReference>
<protein>
    <submittedName>
        <fullName evidence="1">Uncharacterized protein</fullName>
    </submittedName>
</protein>